<organism evidence="1 2">
    <name type="scientific">Paenisporosarcina antarctica</name>
    <dbReference type="NCBI Taxonomy" id="417367"/>
    <lineage>
        <taxon>Bacteria</taxon>
        <taxon>Bacillati</taxon>
        <taxon>Bacillota</taxon>
        <taxon>Bacilli</taxon>
        <taxon>Bacillales</taxon>
        <taxon>Caryophanaceae</taxon>
        <taxon>Paenisporosarcina</taxon>
    </lineage>
</organism>
<dbReference type="InterPro" id="IPR025573">
    <property type="entry name" value="YwpF"/>
</dbReference>
<protein>
    <recommendedName>
        <fullName evidence="3">YwpF-like family protein</fullName>
    </recommendedName>
</protein>
<reference evidence="1 2" key="1">
    <citation type="submission" date="2019-03" db="EMBL/GenBank/DDBJ databases">
        <title>Complete genome sequence of Paenisporosarcina antarctica CGMCC 1.6503T.</title>
        <authorList>
            <person name="Rong J.-C."/>
            <person name="Chi N.-Y."/>
            <person name="Zhang Q.-F."/>
        </authorList>
    </citation>
    <scope>NUCLEOTIDE SEQUENCE [LARGE SCALE GENOMIC DNA]</scope>
    <source>
        <strain evidence="1 2">CGMCC 1.6503</strain>
    </source>
</reference>
<evidence type="ECO:0000313" key="2">
    <source>
        <dbReference type="Proteomes" id="UP000294292"/>
    </source>
</evidence>
<dbReference type="OrthoDB" id="2427395at2"/>
<evidence type="ECO:0008006" key="3">
    <source>
        <dbReference type="Google" id="ProtNLM"/>
    </source>
</evidence>
<evidence type="ECO:0000313" key="1">
    <source>
        <dbReference type="EMBL" id="QBP42073.1"/>
    </source>
</evidence>
<dbReference type="Proteomes" id="UP000294292">
    <property type="component" value="Chromosome"/>
</dbReference>
<sequence length="145" mass="16538">MKTFKMLSMTAVLGDQNISIPLIDGIIINQENSHRSWTLEMYVDNTNSDLFEDHRVSGDLMEVKVVISYPENEPASFEVIVYEVKKIGDYVSVLFKGTLKRARRKYAEQLLTELISHGLSGDALVIQFEEGMRKRPQLEKDSAKV</sequence>
<keyword evidence="2" id="KW-1185">Reference proteome</keyword>
<dbReference type="RefSeq" id="WP_134210641.1">
    <property type="nucleotide sequence ID" value="NZ_CP038015.1"/>
</dbReference>
<dbReference type="AlphaFoldDB" id="A0A4P7A0B9"/>
<accession>A0A4P7A0B9</accession>
<dbReference type="KEGG" id="panc:E2636_13360"/>
<dbReference type="Pfam" id="PF14183">
    <property type="entry name" value="YwpF"/>
    <property type="match status" value="1"/>
</dbReference>
<name>A0A4P7A0B9_9BACL</name>
<dbReference type="EMBL" id="CP038015">
    <property type="protein sequence ID" value="QBP42073.1"/>
    <property type="molecule type" value="Genomic_DNA"/>
</dbReference>
<gene>
    <name evidence="1" type="ORF">E2636_13360</name>
</gene>
<proteinExistence type="predicted"/>